<name>A0A0F9U5F5_9ZZZZ</name>
<proteinExistence type="predicted"/>
<dbReference type="EMBL" id="LAZR01000839">
    <property type="protein sequence ID" value="KKN56536.1"/>
    <property type="molecule type" value="Genomic_DNA"/>
</dbReference>
<organism evidence="1">
    <name type="scientific">marine sediment metagenome</name>
    <dbReference type="NCBI Taxonomy" id="412755"/>
    <lineage>
        <taxon>unclassified sequences</taxon>
        <taxon>metagenomes</taxon>
        <taxon>ecological metagenomes</taxon>
    </lineage>
</organism>
<dbReference type="AlphaFoldDB" id="A0A0F9U5F5"/>
<gene>
    <name evidence="1" type="ORF">LCGC14_0571140</name>
</gene>
<accession>A0A0F9U5F5</accession>
<comment type="caution">
    <text evidence="1">The sequence shown here is derived from an EMBL/GenBank/DDBJ whole genome shotgun (WGS) entry which is preliminary data.</text>
</comment>
<sequence length="153" mass="17969">MYSKEKNSMDSSEEEATKLSKINSASLINLRIHNLWLNVNRFASSGKYFQWNTELDRIYCELSGDIQEGSKKKKDEDKKSIPDEFKDLNEKVSEKLKELKPLKGFDKHSEDQKTNMKKTYEVILNKEIFLRKLMNKQGKGTAYEDSWDEYIKG</sequence>
<protein>
    <submittedName>
        <fullName evidence="1">Uncharacterized protein</fullName>
    </submittedName>
</protein>
<evidence type="ECO:0000313" key="1">
    <source>
        <dbReference type="EMBL" id="KKN56536.1"/>
    </source>
</evidence>
<reference evidence="1" key="1">
    <citation type="journal article" date="2015" name="Nature">
        <title>Complex archaea that bridge the gap between prokaryotes and eukaryotes.</title>
        <authorList>
            <person name="Spang A."/>
            <person name="Saw J.H."/>
            <person name="Jorgensen S.L."/>
            <person name="Zaremba-Niedzwiedzka K."/>
            <person name="Martijn J."/>
            <person name="Lind A.E."/>
            <person name="van Eijk R."/>
            <person name="Schleper C."/>
            <person name="Guy L."/>
            <person name="Ettema T.J."/>
        </authorList>
    </citation>
    <scope>NUCLEOTIDE SEQUENCE</scope>
</reference>